<dbReference type="HOGENOM" id="CLU_073154_1_0_1"/>
<evidence type="ECO:0000256" key="6">
    <source>
        <dbReference type="ARBA" id="ARBA00023034"/>
    </source>
</evidence>
<evidence type="ECO:0000256" key="7">
    <source>
        <dbReference type="PIRNR" id="PIRNR017479"/>
    </source>
</evidence>
<name>W6MGL3_9ASCO</name>
<dbReference type="Proteomes" id="UP000019384">
    <property type="component" value="Unassembled WGS sequence"/>
</dbReference>
<keyword evidence="3 7" id="KW-0813">Transport</keyword>
<comment type="subunit">
    <text evidence="7">Part of the multisubunit TRAPP (transport protein particle) complex.</text>
</comment>
<dbReference type="GO" id="GO:0005783">
    <property type="term" value="C:endoplasmic reticulum"/>
    <property type="evidence" value="ECO:0007669"/>
    <property type="project" value="UniProtKB-SubCell"/>
</dbReference>
<sequence>MSSSRLLVSGVGYDPAVGPQSTGPQVQQLATSTSSLKRQFSASGGAHSSIFDKNLHRAKHDISLSSLCYLFGEIVSWCDSKSRGVQQLESRLNNLGYSIGIKYLELTSLRENFASGNISSSSKSHATKREVRILEILQFINSSVWKGLFGKMADKLEKSQDLANQYMITDNLPLISKYISVPKEFQHLNCAAFVAGIVEGILDSAYFQANVSAHSFPEPGLPLKTVFVINFDDKVIKRESMRFER</sequence>
<dbReference type="FunFam" id="3.30.1380.20:FF:000002">
    <property type="entry name" value="Trafficking protein particle complex subunit"/>
    <property type="match status" value="1"/>
</dbReference>
<dbReference type="RefSeq" id="XP_022456981.1">
    <property type="nucleotide sequence ID" value="XM_022605521.1"/>
</dbReference>
<dbReference type="PANTHER" id="PTHR20902:SF0">
    <property type="entry name" value="TRAFFICKING PROTEIN PARTICLE COMPLEX SUBUNIT 5"/>
    <property type="match status" value="1"/>
</dbReference>
<organism evidence="8 9">
    <name type="scientific">Kuraishia capsulata CBS 1993</name>
    <dbReference type="NCBI Taxonomy" id="1382522"/>
    <lineage>
        <taxon>Eukaryota</taxon>
        <taxon>Fungi</taxon>
        <taxon>Dikarya</taxon>
        <taxon>Ascomycota</taxon>
        <taxon>Saccharomycotina</taxon>
        <taxon>Pichiomycetes</taxon>
        <taxon>Pichiales</taxon>
        <taxon>Pichiaceae</taxon>
        <taxon>Kuraishia</taxon>
    </lineage>
</organism>
<keyword evidence="9" id="KW-1185">Reference proteome</keyword>
<dbReference type="Pfam" id="PF04051">
    <property type="entry name" value="TRAPP"/>
    <property type="match status" value="1"/>
</dbReference>
<dbReference type="OrthoDB" id="10254842at2759"/>
<evidence type="ECO:0000256" key="2">
    <source>
        <dbReference type="ARBA" id="ARBA00006218"/>
    </source>
</evidence>
<dbReference type="PIRSF" id="PIRSF017479">
    <property type="entry name" value="TRAPP_I_complex_Trs31"/>
    <property type="match status" value="1"/>
</dbReference>
<evidence type="ECO:0000256" key="5">
    <source>
        <dbReference type="ARBA" id="ARBA00022892"/>
    </source>
</evidence>
<dbReference type="GO" id="GO:1990071">
    <property type="term" value="C:TRAPPII protein complex"/>
    <property type="evidence" value="ECO:0007669"/>
    <property type="project" value="TreeGrafter"/>
</dbReference>
<dbReference type="AlphaFoldDB" id="W6MGL3"/>
<evidence type="ECO:0000313" key="9">
    <source>
        <dbReference type="Proteomes" id="UP000019384"/>
    </source>
</evidence>
<evidence type="ECO:0000256" key="1">
    <source>
        <dbReference type="ARBA" id="ARBA00004240"/>
    </source>
</evidence>
<dbReference type="GO" id="GO:0006888">
    <property type="term" value="P:endoplasmic reticulum to Golgi vesicle-mediated transport"/>
    <property type="evidence" value="ECO:0007669"/>
    <property type="project" value="TreeGrafter"/>
</dbReference>
<dbReference type="EMBL" id="HG793125">
    <property type="protein sequence ID" value="CDK24966.1"/>
    <property type="molecule type" value="Genomic_DNA"/>
</dbReference>
<dbReference type="GO" id="GO:1990070">
    <property type="term" value="C:TRAPPI protein complex"/>
    <property type="evidence" value="ECO:0007669"/>
    <property type="project" value="TreeGrafter"/>
</dbReference>
<comment type="function">
    <text evidence="7">Plays a key role in the late stages of endoplasmic reticulum to Golgi traffic.</text>
</comment>
<dbReference type="InterPro" id="IPR007194">
    <property type="entry name" value="TRAPP_component"/>
</dbReference>
<dbReference type="InterPro" id="IPR024096">
    <property type="entry name" value="NO_sig/Golgi_transp_ligand-bd"/>
</dbReference>
<dbReference type="SUPFAM" id="SSF111126">
    <property type="entry name" value="Ligand-binding domain in the NO signalling and Golgi transport"/>
    <property type="match status" value="1"/>
</dbReference>
<dbReference type="CDD" id="cd14943">
    <property type="entry name" value="TRAPPC5_Trs31"/>
    <property type="match status" value="1"/>
</dbReference>
<comment type="subcellular location">
    <subcellularLocation>
        <location evidence="1">Endoplasmic reticulum</location>
    </subcellularLocation>
    <subcellularLocation>
        <location evidence="7">Golgi apparatus</location>
        <location evidence="7">cis-Golgi network</location>
    </subcellularLocation>
</comment>
<dbReference type="Gene3D" id="3.30.1380.20">
    <property type="entry name" value="Trafficking protein particle complex subunit 3"/>
    <property type="match status" value="1"/>
</dbReference>
<reference evidence="8" key="1">
    <citation type="submission" date="2013-12" db="EMBL/GenBank/DDBJ databases">
        <authorList>
            <person name="Genoscope - CEA"/>
        </authorList>
    </citation>
    <scope>NUCLEOTIDE SEQUENCE</scope>
    <source>
        <strain evidence="8">CBS 1993</strain>
    </source>
</reference>
<keyword evidence="4 7" id="KW-0256">Endoplasmic reticulum</keyword>
<dbReference type="InterPro" id="IPR016696">
    <property type="entry name" value="TRAPP-I_su5"/>
</dbReference>
<evidence type="ECO:0000256" key="3">
    <source>
        <dbReference type="ARBA" id="ARBA00022448"/>
    </source>
</evidence>
<gene>
    <name evidence="8" type="ORF">KUCA_T00000933001</name>
</gene>
<evidence type="ECO:0000313" key="8">
    <source>
        <dbReference type="EMBL" id="CDK24966.1"/>
    </source>
</evidence>
<evidence type="ECO:0000256" key="4">
    <source>
        <dbReference type="ARBA" id="ARBA00022824"/>
    </source>
</evidence>
<reference evidence="8" key="2">
    <citation type="submission" date="2014-02" db="EMBL/GenBank/DDBJ databases">
        <title>Complete DNA sequence of /Kuraishia capsulata/ illustrates novel genomic features among budding yeasts (/Saccharomycotina/).</title>
        <authorList>
            <person name="Morales L."/>
            <person name="Noel B."/>
            <person name="Porcel B."/>
            <person name="Marcet-Houben M."/>
            <person name="Hullo M-F."/>
            <person name="Sacerdot C."/>
            <person name="Tekaia F."/>
            <person name="Leh-Louis V."/>
            <person name="Despons L."/>
            <person name="Khanna V."/>
            <person name="Aury J-M."/>
            <person name="Barbe V."/>
            <person name="Couloux A."/>
            <person name="Labadie K."/>
            <person name="Pelletier E."/>
            <person name="Souciet J-L."/>
            <person name="Boekhout T."/>
            <person name="Gabaldon T."/>
            <person name="Wincker P."/>
            <person name="Dujon B."/>
        </authorList>
    </citation>
    <scope>NUCLEOTIDE SEQUENCE</scope>
    <source>
        <strain evidence="8">CBS 1993</strain>
    </source>
</reference>
<dbReference type="STRING" id="1382522.W6MGL3"/>
<dbReference type="PANTHER" id="PTHR20902">
    <property type="entry name" value="41-2 PROTEIN ANTIGEN-RELATED"/>
    <property type="match status" value="1"/>
</dbReference>
<proteinExistence type="inferred from homology"/>
<accession>W6MGL3</accession>
<comment type="similarity">
    <text evidence="2 7">Belongs to the TRAPP small subunits family. BET3 subfamily.</text>
</comment>
<keyword evidence="5 7" id="KW-0931">ER-Golgi transport</keyword>
<protein>
    <recommendedName>
        <fullName evidence="7">Trafficking protein particle complex subunit</fullName>
    </recommendedName>
</protein>
<dbReference type="GeneID" id="34518369"/>
<dbReference type="GO" id="GO:1990072">
    <property type="term" value="C:TRAPPIII protein complex"/>
    <property type="evidence" value="ECO:0007669"/>
    <property type="project" value="TreeGrafter"/>
</dbReference>
<keyword evidence="6 7" id="KW-0333">Golgi apparatus</keyword>